<proteinExistence type="predicted"/>
<comment type="pathway">
    <text evidence="1">Porphyrin-containing compound metabolism; siroheme biosynthesis; sirohydrochlorin from precorrin-2: step 1/1.</text>
</comment>
<dbReference type="InterPro" id="IPR006367">
    <property type="entry name" value="Sirohaem_synthase_N"/>
</dbReference>
<evidence type="ECO:0000256" key="4">
    <source>
        <dbReference type="ARBA" id="ARBA00023027"/>
    </source>
</evidence>
<dbReference type="NCBIfam" id="TIGR01470">
    <property type="entry name" value="cysG_Nterm"/>
    <property type="match status" value="1"/>
</dbReference>
<evidence type="ECO:0000256" key="3">
    <source>
        <dbReference type="ARBA" id="ARBA00023002"/>
    </source>
</evidence>
<dbReference type="Gene3D" id="3.40.1010.10">
    <property type="entry name" value="Cobalt-precorrin-4 Transmethylase, Domain 1"/>
    <property type="match status" value="1"/>
</dbReference>
<dbReference type="InterPro" id="IPR036291">
    <property type="entry name" value="NAD(P)-bd_dom_sf"/>
</dbReference>
<gene>
    <name evidence="7" type="ORF">NMP03_13835</name>
</gene>
<keyword evidence="8" id="KW-1185">Reference proteome</keyword>
<keyword evidence="5" id="KW-0627">Porphyrin biosynthesis</keyword>
<dbReference type="SUPFAM" id="SSF51735">
    <property type="entry name" value="NAD(P)-binding Rossmann-fold domains"/>
    <property type="match status" value="1"/>
</dbReference>
<dbReference type="Gene3D" id="3.30.160.110">
    <property type="entry name" value="Siroheme synthase, domain 2"/>
    <property type="match status" value="1"/>
</dbReference>
<accession>A0ABY5LC40</accession>
<sequence length="258" mass="26898">MRETGLPIIVRLDGKPVILVGEGEAADAKRRLLERAGAIPVPESDTARLAIVALDDGDEAARIAAALKAAGKLVNVVDRPELCDFTLPAIVDRSPVLIAVATGGASAGLAAALRQRLEGLLPQALGPLATALAAARGAMRKRFPDGRARRNAISDALGEGGALDPFGRIDAGSVDRWLANEQGARLPRLVRIDLVSAEPDALTLRAARMLAQADRVYHRPGVPPAILDRARADAIRIACAAPPADPGEGLSVDLAMIR</sequence>
<evidence type="ECO:0000256" key="2">
    <source>
        <dbReference type="ARBA" id="ARBA00012400"/>
    </source>
</evidence>
<dbReference type="InterPro" id="IPR028161">
    <property type="entry name" value="Met8-like"/>
</dbReference>
<evidence type="ECO:0000256" key="1">
    <source>
        <dbReference type="ARBA" id="ARBA00005010"/>
    </source>
</evidence>
<dbReference type="InterPro" id="IPR014777">
    <property type="entry name" value="4pyrrole_Mease_sub1"/>
</dbReference>
<dbReference type="PANTHER" id="PTHR35330:SF1">
    <property type="entry name" value="SIROHEME BIOSYNTHESIS PROTEIN MET8"/>
    <property type="match status" value="1"/>
</dbReference>
<evidence type="ECO:0000256" key="5">
    <source>
        <dbReference type="ARBA" id="ARBA00023244"/>
    </source>
</evidence>
<dbReference type="RefSeq" id="WP_256506047.1">
    <property type="nucleotide sequence ID" value="NZ_CP101740.1"/>
</dbReference>
<comment type="catalytic activity">
    <reaction evidence="6">
        <text>precorrin-2 + NAD(+) = sirohydrochlorin + NADH + 2 H(+)</text>
        <dbReference type="Rhea" id="RHEA:15613"/>
        <dbReference type="ChEBI" id="CHEBI:15378"/>
        <dbReference type="ChEBI" id="CHEBI:57540"/>
        <dbReference type="ChEBI" id="CHEBI:57945"/>
        <dbReference type="ChEBI" id="CHEBI:58351"/>
        <dbReference type="ChEBI" id="CHEBI:58827"/>
        <dbReference type="EC" id="1.3.1.76"/>
    </reaction>
</comment>
<dbReference type="SUPFAM" id="SSF75615">
    <property type="entry name" value="Siroheme synthase middle domains-like"/>
    <property type="match status" value="1"/>
</dbReference>
<organism evidence="7 8">
    <name type="scientific">Sphingomonas qomolangmaensis</name>
    <dbReference type="NCBI Taxonomy" id="2918765"/>
    <lineage>
        <taxon>Bacteria</taxon>
        <taxon>Pseudomonadati</taxon>
        <taxon>Pseudomonadota</taxon>
        <taxon>Alphaproteobacteria</taxon>
        <taxon>Sphingomonadales</taxon>
        <taxon>Sphingomonadaceae</taxon>
        <taxon>Sphingomonas</taxon>
    </lineage>
</organism>
<keyword evidence="3" id="KW-0560">Oxidoreductase</keyword>
<reference evidence="7" key="1">
    <citation type="submission" date="2022-07" db="EMBL/GenBank/DDBJ databases">
        <title>Sphingomonas sp. nov., a novel bacterium isolated from the north slope of the Mount Everest.</title>
        <authorList>
            <person name="Cui X."/>
            <person name="Liu Y."/>
        </authorList>
    </citation>
    <scope>NUCLEOTIDE SEQUENCE</scope>
    <source>
        <strain evidence="7">S5-59</strain>
    </source>
</reference>
<dbReference type="InterPro" id="IPR035996">
    <property type="entry name" value="4pyrrol_Methylase_sf"/>
</dbReference>
<protein>
    <recommendedName>
        <fullName evidence="2">precorrin-2 dehydrogenase</fullName>
        <ecNumber evidence="2">1.3.1.76</ecNumber>
    </recommendedName>
</protein>
<evidence type="ECO:0000313" key="7">
    <source>
        <dbReference type="EMBL" id="UUL82246.1"/>
    </source>
</evidence>
<dbReference type="EC" id="1.3.1.76" evidence="2"/>
<evidence type="ECO:0000256" key="6">
    <source>
        <dbReference type="ARBA" id="ARBA00047561"/>
    </source>
</evidence>
<name>A0ABY5LC40_9SPHN</name>
<dbReference type="SUPFAM" id="SSF53790">
    <property type="entry name" value="Tetrapyrrole methylase"/>
    <property type="match status" value="1"/>
</dbReference>
<evidence type="ECO:0000313" key="8">
    <source>
        <dbReference type="Proteomes" id="UP001058533"/>
    </source>
</evidence>
<keyword evidence="4" id="KW-0520">NAD</keyword>
<dbReference type="Gene3D" id="3.40.50.720">
    <property type="entry name" value="NAD(P)-binding Rossmann-like Domain"/>
    <property type="match status" value="1"/>
</dbReference>
<dbReference type="Pfam" id="PF13241">
    <property type="entry name" value="NAD_binding_7"/>
    <property type="match status" value="1"/>
</dbReference>
<dbReference type="Proteomes" id="UP001058533">
    <property type="component" value="Chromosome"/>
</dbReference>
<dbReference type="EMBL" id="CP101740">
    <property type="protein sequence ID" value="UUL82246.1"/>
    <property type="molecule type" value="Genomic_DNA"/>
</dbReference>
<dbReference type="PANTHER" id="PTHR35330">
    <property type="entry name" value="SIROHEME BIOSYNTHESIS PROTEIN MET8"/>
    <property type="match status" value="1"/>
</dbReference>